<evidence type="ECO:0000313" key="1">
    <source>
        <dbReference type="EMBL" id="PAU81797.1"/>
    </source>
</evidence>
<dbReference type="Proteomes" id="UP000218896">
    <property type="component" value="Unassembled WGS sequence"/>
</dbReference>
<sequence>MTTPTESRQQKVIDELRGFIRKVLSEPTVAARCMEIAREHRQERDARERIAREISAETIVRIPEAHSEADEIFLDVIEDVLEEEQALY</sequence>
<keyword evidence="2" id="KW-1185">Reference proteome</keyword>
<accession>A0A2A2FAU3</accession>
<dbReference type="RefSeq" id="WP_095615898.1">
    <property type="nucleotide sequence ID" value="NZ_NSKD01000001.1"/>
</dbReference>
<reference evidence="1 2" key="1">
    <citation type="submission" date="2017-08" db="EMBL/GenBank/DDBJ databases">
        <title>Halovibrio sewagensis sp. nov., isolated from wastewater of high salinity.</title>
        <authorList>
            <person name="Dong X."/>
            <person name="Zhang G."/>
        </authorList>
    </citation>
    <scope>NUCLEOTIDE SEQUENCE [LARGE SCALE GENOMIC DNA]</scope>
    <source>
        <strain evidence="1 2">YL5-2</strain>
    </source>
</reference>
<dbReference type="OrthoDB" id="6120634at2"/>
<protein>
    <submittedName>
        <fullName evidence="1">Uncharacterized protein</fullName>
    </submittedName>
</protein>
<gene>
    <name evidence="1" type="ORF">CK501_01190</name>
</gene>
<comment type="caution">
    <text evidence="1">The sequence shown here is derived from an EMBL/GenBank/DDBJ whole genome shotgun (WGS) entry which is preliminary data.</text>
</comment>
<dbReference type="EMBL" id="NSKD01000001">
    <property type="protein sequence ID" value="PAU81797.1"/>
    <property type="molecule type" value="Genomic_DNA"/>
</dbReference>
<organism evidence="1 2">
    <name type="scientific">Halovibrio salipaludis</name>
    <dbReference type="NCBI Taxonomy" id="2032626"/>
    <lineage>
        <taxon>Bacteria</taxon>
        <taxon>Pseudomonadati</taxon>
        <taxon>Pseudomonadota</taxon>
        <taxon>Gammaproteobacteria</taxon>
        <taxon>Oceanospirillales</taxon>
        <taxon>Halomonadaceae</taxon>
        <taxon>Halovibrio</taxon>
    </lineage>
</organism>
<dbReference type="AlphaFoldDB" id="A0A2A2FAU3"/>
<name>A0A2A2FAU3_9GAMM</name>
<proteinExistence type="predicted"/>
<evidence type="ECO:0000313" key="2">
    <source>
        <dbReference type="Proteomes" id="UP000218896"/>
    </source>
</evidence>